<dbReference type="Pfam" id="PF08241">
    <property type="entry name" value="Methyltransf_11"/>
    <property type="match status" value="1"/>
</dbReference>
<organism evidence="2 3">
    <name type="scientific">Haemaphysalis longicornis</name>
    <name type="common">Bush tick</name>
    <dbReference type="NCBI Taxonomy" id="44386"/>
    <lineage>
        <taxon>Eukaryota</taxon>
        <taxon>Metazoa</taxon>
        <taxon>Ecdysozoa</taxon>
        <taxon>Arthropoda</taxon>
        <taxon>Chelicerata</taxon>
        <taxon>Arachnida</taxon>
        <taxon>Acari</taxon>
        <taxon>Parasitiformes</taxon>
        <taxon>Ixodida</taxon>
        <taxon>Ixodoidea</taxon>
        <taxon>Ixodidae</taxon>
        <taxon>Haemaphysalinae</taxon>
        <taxon>Haemaphysalis</taxon>
    </lineage>
</organism>
<dbReference type="Gene3D" id="3.40.50.150">
    <property type="entry name" value="Vaccinia Virus protein VP39"/>
    <property type="match status" value="1"/>
</dbReference>
<name>A0A9J6FEF4_HAELO</name>
<dbReference type="Proteomes" id="UP000821853">
    <property type="component" value="Chromosome 10"/>
</dbReference>
<dbReference type="OrthoDB" id="66144at2759"/>
<proteinExistence type="predicted"/>
<dbReference type="GO" id="GO:0008757">
    <property type="term" value="F:S-adenosylmethionine-dependent methyltransferase activity"/>
    <property type="evidence" value="ECO:0007669"/>
    <property type="project" value="InterPro"/>
</dbReference>
<dbReference type="VEuPathDB" id="VectorBase:HLOH_049165"/>
<dbReference type="InterPro" id="IPR013216">
    <property type="entry name" value="Methyltransf_11"/>
</dbReference>
<sequence length="100" mass="11575">MLAFAREKHAHPKIEYRNLDLMADDEVAAFVREHGHFQRVYSFLTLHWITDQHHAVRNIEALMAPGGECFLVFSATIVQFDIYAALVESPRWQKYSNVSA</sequence>
<keyword evidence="3" id="KW-1185">Reference proteome</keyword>
<reference evidence="2 3" key="1">
    <citation type="journal article" date="2020" name="Cell">
        <title>Large-Scale Comparative Analyses of Tick Genomes Elucidate Their Genetic Diversity and Vector Capacities.</title>
        <authorList>
            <consortium name="Tick Genome and Microbiome Consortium (TIGMIC)"/>
            <person name="Jia N."/>
            <person name="Wang J."/>
            <person name="Shi W."/>
            <person name="Du L."/>
            <person name="Sun Y."/>
            <person name="Zhan W."/>
            <person name="Jiang J.F."/>
            <person name="Wang Q."/>
            <person name="Zhang B."/>
            <person name="Ji P."/>
            <person name="Bell-Sakyi L."/>
            <person name="Cui X.M."/>
            <person name="Yuan T.T."/>
            <person name="Jiang B.G."/>
            <person name="Yang W.F."/>
            <person name="Lam T.T."/>
            <person name="Chang Q.C."/>
            <person name="Ding S.J."/>
            <person name="Wang X.J."/>
            <person name="Zhu J.G."/>
            <person name="Ruan X.D."/>
            <person name="Zhao L."/>
            <person name="Wei J.T."/>
            <person name="Ye R.Z."/>
            <person name="Que T.C."/>
            <person name="Du C.H."/>
            <person name="Zhou Y.H."/>
            <person name="Cheng J.X."/>
            <person name="Dai P.F."/>
            <person name="Guo W.B."/>
            <person name="Han X.H."/>
            <person name="Huang E.J."/>
            <person name="Li L.F."/>
            <person name="Wei W."/>
            <person name="Gao Y.C."/>
            <person name="Liu J.Z."/>
            <person name="Shao H.Z."/>
            <person name="Wang X."/>
            <person name="Wang C.C."/>
            <person name="Yang T.C."/>
            <person name="Huo Q.B."/>
            <person name="Li W."/>
            <person name="Chen H.Y."/>
            <person name="Chen S.E."/>
            <person name="Zhou L.G."/>
            <person name="Ni X.B."/>
            <person name="Tian J.H."/>
            <person name="Sheng Y."/>
            <person name="Liu T."/>
            <person name="Pan Y.S."/>
            <person name="Xia L.Y."/>
            <person name="Li J."/>
            <person name="Zhao F."/>
            <person name="Cao W.C."/>
        </authorList>
    </citation>
    <scope>NUCLEOTIDE SEQUENCE [LARGE SCALE GENOMIC DNA]</scope>
    <source>
        <strain evidence="2">HaeL-2018</strain>
    </source>
</reference>
<protein>
    <recommendedName>
        <fullName evidence="1">Methyltransferase type 11 domain-containing protein</fullName>
    </recommendedName>
</protein>
<dbReference type="EMBL" id="JABSTR010000002">
    <property type="protein sequence ID" value="KAH9364630.1"/>
    <property type="molecule type" value="Genomic_DNA"/>
</dbReference>
<accession>A0A9J6FEF4</accession>
<dbReference type="AlphaFoldDB" id="A0A9J6FEF4"/>
<comment type="caution">
    <text evidence="2">The sequence shown here is derived from an EMBL/GenBank/DDBJ whole genome shotgun (WGS) entry which is preliminary data.</text>
</comment>
<evidence type="ECO:0000313" key="2">
    <source>
        <dbReference type="EMBL" id="KAH9364630.1"/>
    </source>
</evidence>
<gene>
    <name evidence="2" type="ORF">HPB48_022954</name>
</gene>
<evidence type="ECO:0000259" key="1">
    <source>
        <dbReference type="Pfam" id="PF08241"/>
    </source>
</evidence>
<feature type="domain" description="Methyltransferase type 11" evidence="1">
    <location>
        <begin position="1"/>
        <end position="70"/>
    </location>
</feature>
<evidence type="ECO:0000313" key="3">
    <source>
        <dbReference type="Proteomes" id="UP000821853"/>
    </source>
</evidence>
<dbReference type="SUPFAM" id="SSF53335">
    <property type="entry name" value="S-adenosyl-L-methionine-dependent methyltransferases"/>
    <property type="match status" value="1"/>
</dbReference>
<dbReference type="InterPro" id="IPR029063">
    <property type="entry name" value="SAM-dependent_MTases_sf"/>
</dbReference>